<dbReference type="EMBL" id="SSDS01000059">
    <property type="protein sequence ID" value="TXG76944.1"/>
    <property type="molecule type" value="Genomic_DNA"/>
</dbReference>
<sequence>MIEVNLIPDVKQELLKARRVRNSVISGAILVSIVAGGIVTLLAVYVFGVQWGQHTFYDKSIKDNQAKIQSIEGASDLLTIQNQLSVLSEAHNNKTISSRLFGLLDTINPAAPNNITISKVGLNSDEKTIEIEGQADNSFAALETFRKTIEATNIEYSEGENSSEPTKKLLASEVTTSDTSFGEDNSGRKVLRFKLSFKYDEALFARNSQNLQIVGPTKRNATDSFKGVPSGLFEGRSGDEGEGE</sequence>
<organism evidence="3 4">
    <name type="scientific">Candidatus Dojkabacteria bacterium</name>
    <dbReference type="NCBI Taxonomy" id="2099670"/>
    <lineage>
        <taxon>Bacteria</taxon>
        <taxon>Candidatus Dojkabacteria</taxon>
    </lineage>
</organism>
<dbReference type="AlphaFoldDB" id="A0A5C7J6Y2"/>
<name>A0A5C7J6Y2_9BACT</name>
<evidence type="ECO:0000313" key="3">
    <source>
        <dbReference type="EMBL" id="TXG76944.1"/>
    </source>
</evidence>
<feature type="region of interest" description="Disordered" evidence="1">
    <location>
        <begin position="215"/>
        <end position="244"/>
    </location>
</feature>
<keyword evidence="2" id="KW-0472">Membrane</keyword>
<feature type="transmembrane region" description="Helical" evidence="2">
    <location>
        <begin position="24"/>
        <end position="47"/>
    </location>
</feature>
<evidence type="ECO:0000256" key="2">
    <source>
        <dbReference type="SAM" id="Phobius"/>
    </source>
</evidence>
<accession>A0A5C7J6Y2</accession>
<evidence type="ECO:0008006" key="5">
    <source>
        <dbReference type="Google" id="ProtNLM"/>
    </source>
</evidence>
<gene>
    <name evidence="3" type="ORF">E6Q11_03715</name>
</gene>
<reference evidence="3 4" key="1">
    <citation type="submission" date="2018-09" db="EMBL/GenBank/DDBJ databases">
        <title>Metagenome Assembled Genomes from an Advanced Water Purification Facility.</title>
        <authorList>
            <person name="Stamps B.W."/>
            <person name="Spear J.R."/>
        </authorList>
    </citation>
    <scope>NUCLEOTIDE SEQUENCE [LARGE SCALE GENOMIC DNA]</scope>
    <source>
        <strain evidence="3">Bin_63_2</strain>
    </source>
</reference>
<evidence type="ECO:0000256" key="1">
    <source>
        <dbReference type="SAM" id="MobiDB-lite"/>
    </source>
</evidence>
<protein>
    <recommendedName>
        <fullName evidence="5">PilN domain-containing protein</fullName>
    </recommendedName>
</protein>
<proteinExistence type="predicted"/>
<dbReference type="Proteomes" id="UP000321026">
    <property type="component" value="Unassembled WGS sequence"/>
</dbReference>
<keyword evidence="2" id="KW-0812">Transmembrane</keyword>
<evidence type="ECO:0000313" key="4">
    <source>
        <dbReference type="Proteomes" id="UP000321026"/>
    </source>
</evidence>
<keyword evidence="2" id="KW-1133">Transmembrane helix</keyword>
<comment type="caution">
    <text evidence="3">The sequence shown here is derived from an EMBL/GenBank/DDBJ whole genome shotgun (WGS) entry which is preliminary data.</text>
</comment>